<evidence type="ECO:0000313" key="3">
    <source>
        <dbReference type="Proteomes" id="UP000712600"/>
    </source>
</evidence>
<dbReference type="AlphaFoldDB" id="A0A8S9P0W5"/>
<gene>
    <name evidence="2" type="ORF">F2Q69_00005916</name>
</gene>
<proteinExistence type="predicted"/>
<accession>A0A8S9P0W5</accession>
<dbReference type="Proteomes" id="UP000712600">
    <property type="component" value="Unassembled WGS sequence"/>
</dbReference>
<evidence type="ECO:0000313" key="2">
    <source>
        <dbReference type="EMBL" id="KAF3509616.1"/>
    </source>
</evidence>
<feature type="region of interest" description="Disordered" evidence="1">
    <location>
        <begin position="51"/>
        <end position="72"/>
    </location>
</feature>
<reference evidence="2" key="1">
    <citation type="submission" date="2019-12" db="EMBL/GenBank/DDBJ databases">
        <title>Genome sequencing and annotation of Brassica cretica.</title>
        <authorList>
            <person name="Studholme D.J."/>
            <person name="Sarris P."/>
        </authorList>
    </citation>
    <scope>NUCLEOTIDE SEQUENCE</scope>
    <source>
        <strain evidence="2">PFS-109/04</strain>
        <tissue evidence="2">Leaf</tissue>
    </source>
</reference>
<organism evidence="2 3">
    <name type="scientific">Brassica cretica</name>
    <name type="common">Mustard</name>
    <dbReference type="NCBI Taxonomy" id="69181"/>
    <lineage>
        <taxon>Eukaryota</taxon>
        <taxon>Viridiplantae</taxon>
        <taxon>Streptophyta</taxon>
        <taxon>Embryophyta</taxon>
        <taxon>Tracheophyta</taxon>
        <taxon>Spermatophyta</taxon>
        <taxon>Magnoliopsida</taxon>
        <taxon>eudicotyledons</taxon>
        <taxon>Gunneridae</taxon>
        <taxon>Pentapetalae</taxon>
        <taxon>rosids</taxon>
        <taxon>malvids</taxon>
        <taxon>Brassicales</taxon>
        <taxon>Brassicaceae</taxon>
        <taxon>Brassiceae</taxon>
        <taxon>Brassica</taxon>
    </lineage>
</organism>
<dbReference type="EMBL" id="QGKX02001521">
    <property type="protein sequence ID" value="KAF3509616.1"/>
    <property type="molecule type" value="Genomic_DNA"/>
</dbReference>
<protein>
    <submittedName>
        <fullName evidence="2">Uncharacterized protein</fullName>
    </submittedName>
</protein>
<name>A0A8S9P0W5_BRACR</name>
<feature type="compositionally biased region" description="Basic and acidic residues" evidence="1">
    <location>
        <begin position="51"/>
        <end position="64"/>
    </location>
</feature>
<sequence length="275" mass="32395">MILRWRICRNLRRIHAYCLRRQRRFLVVNRLCYRQNHLRAKTLFESTSIDSAHEKSIDSPKEESVDSSPEDWENDYYNPIMVTHTRDTMHTEEYDEDYEEERAVEYKAIIDEDDRLLHHSSWKRNAPKFGTCKDVTKQINTKQKPVGKEHISAILARESTAHRSTTNIHHRSTFVRNNHPLDPDGYARAIDGHALQVSREDIAYILQMANGAENLFMQQRNNPAHQQKVTNDFYGTACGIDNRLKQNYIYPTRPSIDVDVLSSIDRRPEFRKRAI</sequence>
<comment type="caution">
    <text evidence="2">The sequence shown here is derived from an EMBL/GenBank/DDBJ whole genome shotgun (WGS) entry which is preliminary data.</text>
</comment>
<evidence type="ECO:0000256" key="1">
    <source>
        <dbReference type="SAM" id="MobiDB-lite"/>
    </source>
</evidence>